<keyword evidence="3" id="KW-1185">Reference proteome</keyword>
<evidence type="ECO:0000313" key="2">
    <source>
        <dbReference type="EMBL" id="MBA0726140.1"/>
    </source>
</evidence>
<evidence type="ECO:0000259" key="1">
    <source>
        <dbReference type="Pfam" id="PF01823"/>
    </source>
</evidence>
<dbReference type="AlphaFoldDB" id="A0A7J9AQA3"/>
<evidence type="ECO:0000313" key="3">
    <source>
        <dbReference type="Proteomes" id="UP000593574"/>
    </source>
</evidence>
<dbReference type="GO" id="GO:0009626">
    <property type="term" value="P:plant-type hypersensitive response"/>
    <property type="evidence" value="ECO:0007669"/>
    <property type="project" value="TreeGrafter"/>
</dbReference>
<comment type="caution">
    <text evidence="2">The sequence shown here is derived from an EMBL/GenBank/DDBJ whole genome shotgun (WGS) entry which is preliminary data.</text>
</comment>
<dbReference type="Pfam" id="PF01823">
    <property type="entry name" value="MACPF"/>
    <property type="match status" value="1"/>
</dbReference>
<feature type="domain" description="MACPF" evidence="1">
    <location>
        <begin position="30"/>
        <end position="120"/>
    </location>
</feature>
<dbReference type="Proteomes" id="UP000593574">
    <property type="component" value="Unassembled WGS sequence"/>
</dbReference>
<name>A0A7J9AQA3_9ROSI</name>
<dbReference type="GO" id="GO:0005886">
    <property type="term" value="C:plasma membrane"/>
    <property type="evidence" value="ECO:0007669"/>
    <property type="project" value="TreeGrafter"/>
</dbReference>
<dbReference type="EMBL" id="JABEZV010000012">
    <property type="protein sequence ID" value="MBA0726140.1"/>
    <property type="molecule type" value="Genomic_DNA"/>
</dbReference>
<dbReference type="InterPro" id="IPR020864">
    <property type="entry name" value="MACPF"/>
</dbReference>
<sequence length="127" mass="14582">MFGMYVFFFSVVKKFNSLIISEITKIDLKIFKEHGLASMDMFQTSSYSEVELYINMLQFQDIKFMCKRKGGKLNSNLSHSEWCQTVQSEPDVISMSFIPITSLLSGVNGSGYLTHAINLYLRCTYKT</sequence>
<dbReference type="PANTHER" id="PTHR33199:SF6">
    <property type="entry name" value="MACPF DOMAIN PROTEIN"/>
    <property type="match status" value="1"/>
</dbReference>
<protein>
    <recommendedName>
        <fullName evidence="1">MACPF domain-containing protein</fullName>
    </recommendedName>
</protein>
<dbReference type="PANTHER" id="PTHR33199">
    <property type="entry name" value="MACPF DOMAIN-CONTAINING PROTEIN CAD1"/>
    <property type="match status" value="1"/>
</dbReference>
<gene>
    <name evidence="2" type="ORF">Golax_001988</name>
</gene>
<proteinExistence type="predicted"/>
<accession>A0A7J9AQA3</accession>
<dbReference type="InterPro" id="IPR044663">
    <property type="entry name" value="CAD1/NSL1-like"/>
</dbReference>
<dbReference type="GO" id="GO:2000031">
    <property type="term" value="P:regulation of salicylic acid mediated signaling pathway"/>
    <property type="evidence" value="ECO:0007669"/>
    <property type="project" value="InterPro"/>
</dbReference>
<organism evidence="2 3">
    <name type="scientific">Gossypium laxum</name>
    <dbReference type="NCBI Taxonomy" id="34288"/>
    <lineage>
        <taxon>Eukaryota</taxon>
        <taxon>Viridiplantae</taxon>
        <taxon>Streptophyta</taxon>
        <taxon>Embryophyta</taxon>
        <taxon>Tracheophyta</taxon>
        <taxon>Spermatophyta</taxon>
        <taxon>Magnoliopsida</taxon>
        <taxon>eudicotyledons</taxon>
        <taxon>Gunneridae</taxon>
        <taxon>Pentapetalae</taxon>
        <taxon>rosids</taxon>
        <taxon>malvids</taxon>
        <taxon>Malvales</taxon>
        <taxon>Malvaceae</taxon>
        <taxon>Malvoideae</taxon>
        <taxon>Gossypium</taxon>
    </lineage>
</organism>
<reference evidence="2 3" key="1">
    <citation type="journal article" date="2019" name="Genome Biol. Evol.">
        <title>Insights into the evolution of the New World diploid cottons (Gossypium, subgenus Houzingenia) based on genome sequencing.</title>
        <authorList>
            <person name="Grover C.E."/>
            <person name="Arick M.A. 2nd"/>
            <person name="Thrash A."/>
            <person name="Conover J.L."/>
            <person name="Sanders W.S."/>
            <person name="Peterson D.G."/>
            <person name="Frelichowski J.E."/>
            <person name="Scheffler J.A."/>
            <person name="Scheffler B.E."/>
            <person name="Wendel J.F."/>
        </authorList>
    </citation>
    <scope>NUCLEOTIDE SEQUENCE [LARGE SCALE GENOMIC DNA]</scope>
    <source>
        <strain evidence="2">4</strain>
        <tissue evidence="2">Leaf</tissue>
    </source>
</reference>